<dbReference type="InterPro" id="IPR001087">
    <property type="entry name" value="GDSL"/>
</dbReference>
<dbReference type="PANTHER" id="PTHR45648">
    <property type="entry name" value="GDSL LIPASE/ACYLHYDROLASE FAMILY PROTEIN (AFU_ORTHOLOGUE AFUA_4G14700)"/>
    <property type="match status" value="1"/>
</dbReference>
<dbReference type="CDD" id="cd01837">
    <property type="entry name" value="SGNH_plant_lipase_like"/>
    <property type="match status" value="1"/>
</dbReference>
<dbReference type="InterPro" id="IPR051058">
    <property type="entry name" value="GDSL_Est/Lipase"/>
</dbReference>
<evidence type="ECO:0000256" key="4">
    <source>
        <dbReference type="SAM" id="SignalP"/>
    </source>
</evidence>
<keyword evidence="2" id="KW-0378">Hydrolase</keyword>
<accession>A0A9D4YJL5</accession>
<keyword evidence="6" id="KW-1185">Reference proteome</keyword>
<dbReference type="InterPro" id="IPR036514">
    <property type="entry name" value="SGNH_hydro_sf"/>
</dbReference>
<sequence length="359" mass="39696">MDASIIIISIILSFILLCSPSTAQPEPAISQPEPASSQPEPAISPLAPSFSPLAPASSPLASALFVIGDSSVDSALHLGLPFVPSYLGQAGNVEDMSHGVNYASAGAGIIASSGSELGQHISLTQQIQQFSDTYQQFILSMGEDAATSFISNSIFYISIGINDYIHYYLLNVSNVNNMYLPWQFNQFLAFSLRRQIKNLYNLNVRKMVVTGLAPIGCAPRYMWEYGIQNGECVEPINDMAVEFNFLMRYIVEKLAEELPNANIIFCDVYEGSMDILKNHDSYGFTVTSEACCGFGKYKGWFMCLSSEMACRNASNYIWWDQFHPTDTVNGILAANIWNGEHTKMCYPMHLQDMVIQKAK</sequence>
<dbReference type="Gene3D" id="3.40.50.1110">
    <property type="entry name" value="SGNH hydrolase"/>
    <property type="match status" value="1"/>
</dbReference>
<keyword evidence="3" id="KW-0442">Lipid degradation</keyword>
<protein>
    <submittedName>
        <fullName evidence="5">Uncharacterized protein</fullName>
    </submittedName>
</protein>
<dbReference type="Pfam" id="PF00657">
    <property type="entry name" value="Lipase_GDSL"/>
    <property type="match status" value="1"/>
</dbReference>
<dbReference type="Proteomes" id="UP001058974">
    <property type="component" value="Chromosome 2"/>
</dbReference>
<reference evidence="5 6" key="1">
    <citation type="journal article" date="2022" name="Nat. Genet.">
        <title>Improved pea reference genome and pan-genome highlight genomic features and evolutionary characteristics.</title>
        <authorList>
            <person name="Yang T."/>
            <person name="Liu R."/>
            <person name="Luo Y."/>
            <person name="Hu S."/>
            <person name="Wang D."/>
            <person name="Wang C."/>
            <person name="Pandey M.K."/>
            <person name="Ge S."/>
            <person name="Xu Q."/>
            <person name="Li N."/>
            <person name="Li G."/>
            <person name="Huang Y."/>
            <person name="Saxena R.K."/>
            <person name="Ji Y."/>
            <person name="Li M."/>
            <person name="Yan X."/>
            <person name="He Y."/>
            <person name="Liu Y."/>
            <person name="Wang X."/>
            <person name="Xiang C."/>
            <person name="Varshney R.K."/>
            <person name="Ding H."/>
            <person name="Gao S."/>
            <person name="Zong X."/>
        </authorList>
    </citation>
    <scope>NUCLEOTIDE SEQUENCE [LARGE SCALE GENOMIC DNA]</scope>
    <source>
        <strain evidence="5 6">cv. Zhongwan 6</strain>
    </source>
</reference>
<evidence type="ECO:0000256" key="2">
    <source>
        <dbReference type="ARBA" id="ARBA00022801"/>
    </source>
</evidence>
<proteinExistence type="inferred from homology"/>
<dbReference type="EMBL" id="JAMSHJ010000002">
    <property type="protein sequence ID" value="KAI5440097.1"/>
    <property type="molecule type" value="Genomic_DNA"/>
</dbReference>
<dbReference type="Gramene" id="Psat02G0544900-T2">
    <property type="protein sequence ID" value="KAI5440097.1"/>
    <property type="gene ID" value="KIW84_025449"/>
</dbReference>
<evidence type="ECO:0000256" key="3">
    <source>
        <dbReference type="ARBA" id="ARBA00022963"/>
    </source>
</evidence>
<feature type="chain" id="PRO_5038385169" evidence="4">
    <location>
        <begin position="24"/>
        <end position="359"/>
    </location>
</feature>
<keyword evidence="3" id="KW-0443">Lipid metabolism</keyword>
<comment type="caution">
    <text evidence="5">The sequence shown here is derived from an EMBL/GenBank/DDBJ whole genome shotgun (WGS) entry which is preliminary data.</text>
</comment>
<dbReference type="GO" id="GO:0016788">
    <property type="term" value="F:hydrolase activity, acting on ester bonds"/>
    <property type="evidence" value="ECO:0007669"/>
    <property type="project" value="InterPro"/>
</dbReference>
<evidence type="ECO:0000313" key="6">
    <source>
        <dbReference type="Proteomes" id="UP001058974"/>
    </source>
</evidence>
<organism evidence="5 6">
    <name type="scientific">Pisum sativum</name>
    <name type="common">Garden pea</name>
    <name type="synonym">Lathyrus oleraceus</name>
    <dbReference type="NCBI Taxonomy" id="3888"/>
    <lineage>
        <taxon>Eukaryota</taxon>
        <taxon>Viridiplantae</taxon>
        <taxon>Streptophyta</taxon>
        <taxon>Embryophyta</taxon>
        <taxon>Tracheophyta</taxon>
        <taxon>Spermatophyta</taxon>
        <taxon>Magnoliopsida</taxon>
        <taxon>eudicotyledons</taxon>
        <taxon>Gunneridae</taxon>
        <taxon>Pentapetalae</taxon>
        <taxon>rosids</taxon>
        <taxon>fabids</taxon>
        <taxon>Fabales</taxon>
        <taxon>Fabaceae</taxon>
        <taxon>Papilionoideae</taxon>
        <taxon>50 kb inversion clade</taxon>
        <taxon>NPAAA clade</taxon>
        <taxon>Hologalegina</taxon>
        <taxon>IRL clade</taxon>
        <taxon>Fabeae</taxon>
        <taxon>Lathyrus</taxon>
    </lineage>
</organism>
<dbReference type="PANTHER" id="PTHR45648:SF13">
    <property type="entry name" value="OS02G0290900 PROTEIN"/>
    <property type="match status" value="1"/>
</dbReference>
<feature type="signal peptide" evidence="4">
    <location>
        <begin position="1"/>
        <end position="23"/>
    </location>
</feature>
<evidence type="ECO:0000313" key="5">
    <source>
        <dbReference type="EMBL" id="KAI5440097.1"/>
    </source>
</evidence>
<evidence type="ECO:0000256" key="1">
    <source>
        <dbReference type="ARBA" id="ARBA00008668"/>
    </source>
</evidence>
<dbReference type="SUPFAM" id="SSF52266">
    <property type="entry name" value="SGNH hydrolase"/>
    <property type="match status" value="1"/>
</dbReference>
<dbReference type="AlphaFoldDB" id="A0A9D4YJL5"/>
<gene>
    <name evidence="5" type="ORF">KIW84_025449</name>
</gene>
<dbReference type="GO" id="GO:0016042">
    <property type="term" value="P:lipid catabolic process"/>
    <property type="evidence" value="ECO:0007669"/>
    <property type="project" value="UniProtKB-KW"/>
</dbReference>
<comment type="similarity">
    <text evidence="1">Belongs to the 'GDSL' lipolytic enzyme family.</text>
</comment>
<name>A0A9D4YJL5_PEA</name>
<keyword evidence="4" id="KW-0732">Signal</keyword>
<dbReference type="InterPro" id="IPR035669">
    <property type="entry name" value="SGNH_plant_lipase-like"/>
</dbReference>